<evidence type="ECO:0000256" key="4">
    <source>
        <dbReference type="PROSITE-ProRule" id="PRU00284"/>
    </source>
</evidence>
<dbReference type="Gene3D" id="6.10.340.10">
    <property type="match status" value="1"/>
</dbReference>
<dbReference type="Proteomes" id="UP000532936">
    <property type="component" value="Unassembled WGS sequence"/>
</dbReference>
<dbReference type="AlphaFoldDB" id="A0A7W6A2D8"/>
<keyword evidence="7" id="KW-1133">Transmembrane helix</keyword>
<keyword evidence="2" id="KW-0145">Chemotaxis</keyword>
<dbReference type="SUPFAM" id="SSF58104">
    <property type="entry name" value="Methyl-accepting chemotaxis protein (MCP) signaling domain"/>
    <property type="match status" value="1"/>
</dbReference>
<dbReference type="PROSITE" id="PS50885">
    <property type="entry name" value="HAMP"/>
    <property type="match status" value="2"/>
</dbReference>
<evidence type="ECO:0000256" key="5">
    <source>
        <dbReference type="SAM" id="Coils"/>
    </source>
</evidence>
<keyword evidence="7" id="KW-0472">Membrane</keyword>
<evidence type="ECO:0000256" key="6">
    <source>
        <dbReference type="SAM" id="MobiDB-lite"/>
    </source>
</evidence>
<dbReference type="Gene3D" id="1.10.287.950">
    <property type="entry name" value="Methyl-accepting chemotaxis protein"/>
    <property type="match status" value="1"/>
</dbReference>
<feature type="domain" description="Methyl-accepting transducer" evidence="8">
    <location>
        <begin position="348"/>
        <end position="577"/>
    </location>
</feature>
<feature type="region of interest" description="Disordered" evidence="6">
    <location>
        <begin position="595"/>
        <end position="614"/>
    </location>
</feature>
<dbReference type="GO" id="GO:0007165">
    <property type="term" value="P:signal transduction"/>
    <property type="evidence" value="ECO:0007669"/>
    <property type="project" value="UniProtKB-KW"/>
</dbReference>
<feature type="coiled-coil region" evidence="5">
    <location>
        <begin position="360"/>
        <end position="387"/>
    </location>
</feature>
<feature type="domain" description="HAMP" evidence="9">
    <location>
        <begin position="209"/>
        <end position="262"/>
    </location>
</feature>
<dbReference type="Pfam" id="PF00672">
    <property type="entry name" value="HAMP"/>
    <property type="match status" value="1"/>
</dbReference>
<comment type="subcellular location">
    <subcellularLocation>
        <location evidence="1">Membrane</location>
    </subcellularLocation>
</comment>
<dbReference type="PANTHER" id="PTHR43531">
    <property type="entry name" value="PROTEIN ICFG"/>
    <property type="match status" value="1"/>
</dbReference>
<dbReference type="CDD" id="cd06225">
    <property type="entry name" value="HAMP"/>
    <property type="match status" value="1"/>
</dbReference>
<dbReference type="SUPFAM" id="SSF158472">
    <property type="entry name" value="HAMP domain-like"/>
    <property type="match status" value="1"/>
</dbReference>
<organism evidence="10 11">
    <name type="scientific">Brevundimonas mediterranea</name>
    <dbReference type="NCBI Taxonomy" id="74329"/>
    <lineage>
        <taxon>Bacteria</taxon>
        <taxon>Pseudomonadati</taxon>
        <taxon>Pseudomonadota</taxon>
        <taxon>Alphaproteobacteria</taxon>
        <taxon>Caulobacterales</taxon>
        <taxon>Caulobacteraceae</taxon>
        <taxon>Brevundimonas</taxon>
    </lineage>
</organism>
<evidence type="ECO:0000256" key="2">
    <source>
        <dbReference type="ARBA" id="ARBA00022500"/>
    </source>
</evidence>
<sequence length="643" mass="66308">MIWTIGKKVTATGIIVLLLSVGTAGVGLVMNAKLAGALDRASVSSSVLRNHMQADMMHDALRSDVFGAMLAKDPANGVDIDAVTADLAEHREIFETAIAENNALATDPEIQAALKAVEAPLQAYIAAAARMVELAAADPVAAQGGMTDFLTQFTALETAMSAAADRIEATAEKNRLAAEVEAKAGQMVMMVAVVASLLISISLILAGSRGLVAPIRRLTGDLRAMAQGQTEVKLGEARRKDEVGDIARAVVDIQALIVARAQAEAAEAHQRRAREEEDRVAGDQSRAAAAREQAAVVTGLTQGLEALARADLTFRIQDAFPAAYEQLRSNFNVALDGLQEVIGSIAVNAGAINAGAGEIAQAADDLSRRTEQQAASLEETAAALDQITATVRATASGAVQAAGAVQEARSDADRSGAVVRDAITAMSEIERSSTEIGQIIGVIDEIAFQTNLLALNAGVEAARAGESGRGFAVVASEVRALAERSAQAAKEIKSLITQSTTQVGSGVRLVGETGQTLDRIVAHVAQIERLVTDISSSAAEQATGLQQVNTAVNQMDQMTQQNAAMVEQSTAASHSLSQEADSLNAAVARFRVGAPPAASAPAPAPARPAASTARTVAALKTVGRGGAALAPASEPDADGWESF</sequence>
<comment type="similarity">
    <text evidence="3">Belongs to the methyl-accepting chemotaxis (MCP) protein family.</text>
</comment>
<reference evidence="10 11" key="1">
    <citation type="submission" date="2020-08" db="EMBL/GenBank/DDBJ databases">
        <title>Genomic Encyclopedia of Type Strains, Phase IV (KMG-IV): sequencing the most valuable type-strain genomes for metagenomic binning, comparative biology and taxonomic classification.</title>
        <authorList>
            <person name="Goeker M."/>
        </authorList>
    </citation>
    <scope>NUCLEOTIDE SEQUENCE [LARGE SCALE GENOMIC DNA]</scope>
    <source>
        <strain evidence="10 11">DSM 14878</strain>
    </source>
</reference>
<keyword evidence="4" id="KW-0807">Transducer</keyword>
<dbReference type="GO" id="GO:0016020">
    <property type="term" value="C:membrane"/>
    <property type="evidence" value="ECO:0007669"/>
    <property type="project" value="UniProtKB-SubCell"/>
</dbReference>
<dbReference type="RefSeq" id="WP_183196123.1">
    <property type="nucleotide sequence ID" value="NZ_JACIDA010000001.1"/>
</dbReference>
<keyword evidence="7" id="KW-0812">Transmembrane</keyword>
<comment type="caution">
    <text evidence="10">The sequence shown here is derived from an EMBL/GenBank/DDBJ whole genome shotgun (WGS) entry which is preliminary data.</text>
</comment>
<evidence type="ECO:0000256" key="7">
    <source>
        <dbReference type="SAM" id="Phobius"/>
    </source>
</evidence>
<keyword evidence="5" id="KW-0175">Coiled coil</keyword>
<dbReference type="InterPro" id="IPR004089">
    <property type="entry name" value="MCPsignal_dom"/>
</dbReference>
<dbReference type="FunFam" id="1.10.287.950:FF:000001">
    <property type="entry name" value="Methyl-accepting chemotaxis sensory transducer"/>
    <property type="match status" value="1"/>
</dbReference>
<dbReference type="SMART" id="SM00283">
    <property type="entry name" value="MA"/>
    <property type="match status" value="1"/>
</dbReference>
<evidence type="ECO:0000256" key="3">
    <source>
        <dbReference type="ARBA" id="ARBA00029447"/>
    </source>
</evidence>
<dbReference type="SMART" id="SM00304">
    <property type="entry name" value="HAMP"/>
    <property type="match status" value="2"/>
</dbReference>
<protein>
    <submittedName>
        <fullName evidence="10">Methyl-accepting chemotaxis protein</fullName>
    </submittedName>
</protein>
<evidence type="ECO:0000313" key="10">
    <source>
        <dbReference type="EMBL" id="MBB3872011.1"/>
    </source>
</evidence>
<gene>
    <name evidence="10" type="ORF">GGR11_001525</name>
</gene>
<dbReference type="PROSITE" id="PS50111">
    <property type="entry name" value="CHEMOTAXIS_TRANSDUC_2"/>
    <property type="match status" value="1"/>
</dbReference>
<accession>A0A7W6A2D8</accession>
<evidence type="ECO:0000259" key="8">
    <source>
        <dbReference type="PROSITE" id="PS50111"/>
    </source>
</evidence>
<dbReference type="PANTHER" id="PTHR43531:SF11">
    <property type="entry name" value="METHYL-ACCEPTING CHEMOTAXIS PROTEIN 3"/>
    <property type="match status" value="1"/>
</dbReference>
<feature type="domain" description="HAMP" evidence="9">
    <location>
        <begin position="291"/>
        <end position="343"/>
    </location>
</feature>
<dbReference type="GO" id="GO:0006935">
    <property type="term" value="P:chemotaxis"/>
    <property type="evidence" value="ECO:0007669"/>
    <property type="project" value="UniProtKB-KW"/>
</dbReference>
<evidence type="ECO:0000313" key="11">
    <source>
        <dbReference type="Proteomes" id="UP000532936"/>
    </source>
</evidence>
<dbReference type="InterPro" id="IPR003660">
    <property type="entry name" value="HAMP_dom"/>
</dbReference>
<dbReference type="Pfam" id="PF00015">
    <property type="entry name" value="MCPsignal"/>
    <property type="match status" value="1"/>
</dbReference>
<evidence type="ECO:0000256" key="1">
    <source>
        <dbReference type="ARBA" id="ARBA00004370"/>
    </source>
</evidence>
<evidence type="ECO:0000259" key="9">
    <source>
        <dbReference type="PROSITE" id="PS50885"/>
    </source>
</evidence>
<proteinExistence type="inferred from homology"/>
<feature type="transmembrane region" description="Helical" evidence="7">
    <location>
        <begin position="187"/>
        <end position="207"/>
    </location>
</feature>
<dbReference type="EMBL" id="JACIDA010000001">
    <property type="protein sequence ID" value="MBB3872011.1"/>
    <property type="molecule type" value="Genomic_DNA"/>
</dbReference>
<dbReference type="InterPro" id="IPR051310">
    <property type="entry name" value="MCP_chemotaxis"/>
</dbReference>
<name>A0A7W6A2D8_9CAUL</name>
<dbReference type="CDD" id="cd11386">
    <property type="entry name" value="MCP_signal"/>
    <property type="match status" value="1"/>
</dbReference>